<accession>A0A8T4IAQ5</accession>
<dbReference type="RefSeq" id="WP_284052201.1">
    <property type="nucleotide sequence ID" value="NZ_JAGRQC010000001.1"/>
</dbReference>
<dbReference type="PANTHER" id="PTHR33361:SF2">
    <property type="entry name" value="DUF885 DOMAIN-CONTAINING PROTEIN"/>
    <property type="match status" value="1"/>
</dbReference>
<dbReference type="EMBL" id="JAGRQC010000001">
    <property type="protein sequence ID" value="MBR0550904.1"/>
    <property type="molecule type" value="Genomic_DNA"/>
</dbReference>
<dbReference type="AlphaFoldDB" id="A0A8T4IAQ5"/>
<dbReference type="Proteomes" id="UP000676996">
    <property type="component" value="Unassembled WGS sequence"/>
</dbReference>
<proteinExistence type="predicted"/>
<protein>
    <submittedName>
        <fullName evidence="1">DUF885 domain-containing protein</fullName>
    </submittedName>
</protein>
<dbReference type="InterPro" id="IPR010281">
    <property type="entry name" value="DUF885"/>
</dbReference>
<organism evidence="1 2">
    <name type="scientific">Stakelama marina</name>
    <dbReference type="NCBI Taxonomy" id="2826939"/>
    <lineage>
        <taxon>Bacteria</taxon>
        <taxon>Pseudomonadati</taxon>
        <taxon>Pseudomonadota</taxon>
        <taxon>Alphaproteobacteria</taxon>
        <taxon>Sphingomonadales</taxon>
        <taxon>Sphingomonadaceae</taxon>
        <taxon>Stakelama</taxon>
    </lineage>
</organism>
<evidence type="ECO:0000313" key="2">
    <source>
        <dbReference type="Proteomes" id="UP000676996"/>
    </source>
</evidence>
<dbReference type="PANTHER" id="PTHR33361">
    <property type="entry name" value="GLR0591 PROTEIN"/>
    <property type="match status" value="1"/>
</dbReference>
<dbReference type="Pfam" id="PF05960">
    <property type="entry name" value="DUF885"/>
    <property type="match status" value="1"/>
</dbReference>
<keyword evidence="2" id="KW-1185">Reference proteome</keyword>
<reference evidence="1" key="1">
    <citation type="submission" date="2021-04" db="EMBL/GenBank/DDBJ databases">
        <title>Ouciella asimina sp. nov., isolated from the surface seawater in the hydrothermal field of Okinawa Trough.</title>
        <authorList>
            <person name="Shuang W."/>
        </authorList>
    </citation>
    <scope>NUCLEOTIDE SEQUENCE</scope>
    <source>
        <strain evidence="1">LXI357</strain>
    </source>
</reference>
<evidence type="ECO:0000313" key="1">
    <source>
        <dbReference type="EMBL" id="MBR0550904.1"/>
    </source>
</evidence>
<sequence>MRGAAALAVLPPSVARAALRKDAELLALLDDIARAGDPVAGLARLKRFDPAGLSPVRRFDLLAVRDGLATDARMQAIWPWLAPGGSPYPVSPRNGGWRKVAAGKPVAASELAAETDRLALAARRGVVLPRPLLTETVRQVTAAAAAAKGAVADALVDQVAVLEGQQRIAPTAPGLSRVPGGAHYFALMLERALGKAVRPASAHTRAETFARNLVARADTLFRSIGMESGSTGERFRLLAEQPRYLYPDSDAGRDRAVADMNRRLARARSWLPRAFSHIPPAVDHVAARRMSPADEVAGRGGYRTVPPADGSGEGGYFVDLSDIRQRPSWTLPSVVHHELLPGHMLQMPIEAAAAPHRLRLAHAAAFTEGWAIYAERLMADTGAFEGDPAAELGYIQWALFRVGRALADTGIHHHGWTRQYAVAKLRDLQGKGVIFAPIEDDVARICLEPGIRAAEFLMADRLAALRHDAGDVRTFHDAVLAPGSLPLRLVEAVASRAGRAGD</sequence>
<name>A0A8T4IAQ5_9SPHN</name>
<gene>
    <name evidence="1" type="ORF">J7S20_00120</name>
</gene>
<comment type="caution">
    <text evidence="1">The sequence shown here is derived from an EMBL/GenBank/DDBJ whole genome shotgun (WGS) entry which is preliminary data.</text>
</comment>